<organism evidence="1 2">
    <name type="scientific">Trifolium pratense</name>
    <name type="common">Red clover</name>
    <dbReference type="NCBI Taxonomy" id="57577"/>
    <lineage>
        <taxon>Eukaryota</taxon>
        <taxon>Viridiplantae</taxon>
        <taxon>Streptophyta</taxon>
        <taxon>Embryophyta</taxon>
        <taxon>Tracheophyta</taxon>
        <taxon>Spermatophyta</taxon>
        <taxon>Magnoliopsida</taxon>
        <taxon>eudicotyledons</taxon>
        <taxon>Gunneridae</taxon>
        <taxon>Pentapetalae</taxon>
        <taxon>rosids</taxon>
        <taxon>fabids</taxon>
        <taxon>Fabales</taxon>
        <taxon>Fabaceae</taxon>
        <taxon>Papilionoideae</taxon>
        <taxon>50 kb inversion clade</taxon>
        <taxon>NPAAA clade</taxon>
        <taxon>Hologalegina</taxon>
        <taxon>IRL clade</taxon>
        <taxon>Trifolieae</taxon>
        <taxon>Trifolium</taxon>
    </lineage>
</organism>
<dbReference type="EMBL" id="CASHSV030000024">
    <property type="protein sequence ID" value="CAJ2639551.1"/>
    <property type="molecule type" value="Genomic_DNA"/>
</dbReference>
<evidence type="ECO:0000313" key="2">
    <source>
        <dbReference type="Proteomes" id="UP001177021"/>
    </source>
</evidence>
<proteinExistence type="predicted"/>
<comment type="caution">
    <text evidence="1">The sequence shown here is derived from an EMBL/GenBank/DDBJ whole genome shotgun (WGS) entry which is preliminary data.</text>
</comment>
<keyword evidence="2" id="KW-1185">Reference proteome</keyword>
<dbReference type="Proteomes" id="UP001177021">
    <property type="component" value="Unassembled WGS sequence"/>
</dbReference>
<gene>
    <name evidence="1" type="ORF">MILVUS5_LOCUS9555</name>
</gene>
<name>A0ACB0J5Q7_TRIPR</name>
<reference evidence="1" key="1">
    <citation type="submission" date="2023-10" db="EMBL/GenBank/DDBJ databases">
        <authorList>
            <person name="Rodriguez Cubillos JULIANA M."/>
            <person name="De Vega J."/>
        </authorList>
    </citation>
    <scope>NUCLEOTIDE SEQUENCE</scope>
</reference>
<evidence type="ECO:0000313" key="1">
    <source>
        <dbReference type="EMBL" id="CAJ2639551.1"/>
    </source>
</evidence>
<protein>
    <submittedName>
        <fullName evidence="1">Uncharacterized protein</fullName>
    </submittedName>
</protein>
<accession>A0ACB0J5Q7</accession>
<sequence>MFRWLGVVIVMPPNLSILFEYLSGFARSKKARKGYRLVWHTTLWIIWRARNEVIFNNSIKVAAEFAEDIKVLIWKWSAHKLKTTPCLYYEWSWNPGYCFDH</sequence>